<dbReference type="GeneID" id="48820782"/>
<evidence type="ECO:0000313" key="1">
    <source>
        <dbReference type="EMBL" id="MDH1899726.1"/>
    </source>
</evidence>
<accession>A0A6S5AFY5</accession>
<protein>
    <submittedName>
        <fullName evidence="1">LafX</fullName>
    </submittedName>
</protein>
<evidence type="ECO:0000313" key="2">
    <source>
        <dbReference type="Proteomes" id="UP001160758"/>
    </source>
</evidence>
<reference evidence="1" key="1">
    <citation type="submission" date="2022-09" db="EMBL/GenBank/DDBJ databases">
        <title>Intensive care unit water sources are persistently colonized with multi-drug resistant bacteria and are the site of extensive horizontal gene transfer of antibiotic resistance genes.</title>
        <authorList>
            <person name="Diorio-Toth L."/>
        </authorList>
    </citation>
    <scope>NUCLEOTIDE SEQUENCE</scope>
    <source>
        <strain evidence="1">GD03796</strain>
    </source>
</reference>
<dbReference type="Proteomes" id="UP001160758">
    <property type="component" value="Unassembled WGS sequence"/>
</dbReference>
<dbReference type="AlphaFoldDB" id="A0A6S5AFY5"/>
<dbReference type="RefSeq" id="WP_041214009.1">
    <property type="nucleotide sequence ID" value="NZ_AP022013.1"/>
</dbReference>
<dbReference type="OrthoDB" id="5588266at2"/>
<dbReference type="EMBL" id="JAOCFT010000001">
    <property type="protein sequence ID" value="MDH1899726.1"/>
    <property type="molecule type" value="Genomic_DNA"/>
</dbReference>
<gene>
    <name evidence="1" type="ORF">N5I07_19610</name>
</gene>
<proteinExistence type="predicted"/>
<sequence length="112" mass="12886">MSMTGAVPPGAERETRQRQLLGLGRLILQQARAGQWDAVRLADQRLAQLVAHLNSQPALWQSLMPARDQVRHWHREAFALCEQETALRKQEWDSLSRKREGLQAYDEAQTWA</sequence>
<organism evidence="1 2">
    <name type="scientific">Aeromonas caviae</name>
    <name type="common">Aeromonas punctata</name>
    <dbReference type="NCBI Taxonomy" id="648"/>
    <lineage>
        <taxon>Bacteria</taxon>
        <taxon>Pseudomonadati</taxon>
        <taxon>Pseudomonadota</taxon>
        <taxon>Gammaproteobacteria</taxon>
        <taxon>Aeromonadales</taxon>
        <taxon>Aeromonadaceae</taxon>
        <taxon>Aeromonas</taxon>
    </lineage>
</organism>
<comment type="caution">
    <text evidence="1">The sequence shown here is derived from an EMBL/GenBank/DDBJ whole genome shotgun (WGS) entry which is preliminary data.</text>
</comment>
<name>A0A6S5AFY5_AERCA</name>